<sequence length="97" mass="10790">TVRQNGDCAIVIDTGGRVLEIAHLLDQLWANTQSGLQEYNLVMMSHVAASVVEFAKSQVEWMSDKASILPSWADPPPFPEEGEQRSVLTDVGHDRWL</sequence>
<evidence type="ECO:0000256" key="1">
    <source>
        <dbReference type="RuleBase" id="RU365006"/>
    </source>
</evidence>
<accession>A0A2G9T859</accession>
<organism evidence="3 4">
    <name type="scientific">Teladorsagia circumcincta</name>
    <name type="common">Brown stomach worm</name>
    <name type="synonym">Ostertagia circumcincta</name>
    <dbReference type="NCBI Taxonomy" id="45464"/>
    <lineage>
        <taxon>Eukaryota</taxon>
        <taxon>Metazoa</taxon>
        <taxon>Ecdysozoa</taxon>
        <taxon>Nematoda</taxon>
        <taxon>Chromadorea</taxon>
        <taxon>Rhabditida</taxon>
        <taxon>Rhabditina</taxon>
        <taxon>Rhabditomorpha</taxon>
        <taxon>Strongyloidea</taxon>
        <taxon>Trichostrongylidae</taxon>
        <taxon>Teladorsagia</taxon>
    </lineage>
</organism>
<protein>
    <recommendedName>
        <fullName evidence="1">Cleavage and polyadenylation specificity factor subunit 2</fullName>
    </recommendedName>
    <alternativeName>
        <fullName evidence="1">Cleavage and polyadenylation specificity factor 100 kDa subunit</fullName>
    </alternativeName>
</protein>
<evidence type="ECO:0000313" key="3">
    <source>
        <dbReference type="EMBL" id="PIO54153.1"/>
    </source>
</evidence>
<gene>
    <name evidence="3" type="ORF">TELCIR_24490</name>
</gene>
<dbReference type="GO" id="GO:0006398">
    <property type="term" value="P:mRNA 3'-end processing by stem-loop binding and cleavage"/>
    <property type="evidence" value="ECO:0007669"/>
    <property type="project" value="InterPro"/>
</dbReference>
<keyword evidence="1" id="KW-0507">mRNA processing</keyword>
<dbReference type="GO" id="GO:0005847">
    <property type="term" value="C:mRNA cleavage and polyadenylation specificity factor complex"/>
    <property type="evidence" value="ECO:0007669"/>
    <property type="project" value="InterPro"/>
</dbReference>
<dbReference type="InterPro" id="IPR027075">
    <property type="entry name" value="CPSF2"/>
</dbReference>
<dbReference type="SUPFAM" id="SSF56281">
    <property type="entry name" value="Metallo-hydrolase/oxidoreductase"/>
    <property type="match status" value="1"/>
</dbReference>
<proteinExistence type="inferred from homology"/>
<dbReference type="InterPro" id="IPR036866">
    <property type="entry name" value="RibonucZ/Hydroxyglut_hydro"/>
</dbReference>
<dbReference type="AlphaFoldDB" id="A0A2G9T859"/>
<dbReference type="PANTHER" id="PTHR45922">
    <property type="entry name" value="CLEAVAGE AND POLYADENYLATION SPECIFICITY FACTOR SUBUNIT 2"/>
    <property type="match status" value="1"/>
</dbReference>
<comment type="similarity">
    <text evidence="1">Belongs to the metallo-beta-lactamase superfamily. RNA-metabolizing metallo-beta-lactamase-like family. CPSF2/YSH1 subfamily.</text>
</comment>
<keyword evidence="1" id="KW-0539">Nucleus</keyword>
<evidence type="ECO:0000256" key="2">
    <source>
        <dbReference type="SAM" id="MobiDB-lite"/>
    </source>
</evidence>
<reference evidence="3 4" key="1">
    <citation type="submission" date="2015-09" db="EMBL/GenBank/DDBJ databases">
        <title>Draft genome of the parasitic nematode Teladorsagia circumcincta isolate WARC Sus (inbred).</title>
        <authorList>
            <person name="Mitreva M."/>
        </authorList>
    </citation>
    <scope>NUCLEOTIDE SEQUENCE [LARGE SCALE GENOMIC DNA]</scope>
    <source>
        <strain evidence="3 4">S</strain>
    </source>
</reference>
<evidence type="ECO:0000313" key="4">
    <source>
        <dbReference type="Proteomes" id="UP000230423"/>
    </source>
</evidence>
<comment type="subcellular location">
    <subcellularLocation>
        <location evidence="1">Nucleus</location>
    </subcellularLocation>
</comment>
<dbReference type="EMBL" id="KZ400823">
    <property type="protein sequence ID" value="PIO54153.1"/>
    <property type="molecule type" value="Genomic_DNA"/>
</dbReference>
<name>A0A2G9T859_TELCI</name>
<feature type="non-terminal residue" evidence="3">
    <location>
        <position position="1"/>
    </location>
</feature>
<dbReference type="GO" id="GO:0003723">
    <property type="term" value="F:RNA binding"/>
    <property type="evidence" value="ECO:0007669"/>
    <property type="project" value="UniProtKB-KW"/>
</dbReference>
<keyword evidence="1" id="KW-0694">RNA-binding</keyword>
<dbReference type="OrthoDB" id="64353at2759"/>
<feature type="region of interest" description="Disordered" evidence="2">
    <location>
        <begin position="72"/>
        <end position="97"/>
    </location>
</feature>
<dbReference type="PANTHER" id="PTHR45922:SF1">
    <property type="entry name" value="CLEAVAGE AND POLYADENYLATION SPECIFICITY FACTOR SUBUNIT 2"/>
    <property type="match status" value="1"/>
</dbReference>
<keyword evidence="4" id="KW-1185">Reference proteome</keyword>
<dbReference type="Gene3D" id="3.40.50.10890">
    <property type="match status" value="1"/>
</dbReference>
<dbReference type="Proteomes" id="UP000230423">
    <property type="component" value="Unassembled WGS sequence"/>
</dbReference>